<evidence type="ECO:0000256" key="1">
    <source>
        <dbReference type="SAM" id="Coils"/>
    </source>
</evidence>
<name>A0ABS0CWT0_9NOCA</name>
<sequence>MDLWRSALSVSWDGAEWHWGGRMAANSISDSEQLLCLLYPATEIESLALDRPDSMADDVSSVLSPFGGQTKIGTVVIALLEDYILRNTNRIGPDGEPDSAGEPDGEPIFAAGSYLRSADEREPTAVQREIEVVDSYSMSLTLCLAGLRFLRVYEGWVRAEGRATLIDRIEKLTGRLSARLTAAMTGLVRSFVVNTVEPKSEAGQVMLGMLNQSDLPSKSVAEGITRSLERVRARLRNDITLGQTPDTELDDEELLFECGWSWGLVRDAAPVGFVDAAIAMQPGIADPRPYLYFTVIALDGINDLISQRTRELDLLDEQQYRLAEALRIRWDLTQRYWSTVARFGSGSWPLEDIPWRTSDGEESDYFSLIVSAVLIQDLINRTASDDDLTRAVAIFDELARRGRIIRRTTRDDPAVQMHAPGVRLSLRGTESVDDGPLLQWEVSDFAAVLLKRLLQAARLSSNITARDRLMDLAKSTMDHLEARIITTGLAAGLWDDPAGVFGNGTARETKPSWYMTERVIECLVSADRTFREPPLTSPAMVVRAVELLNEAEHLLNQEMLSVSIDDVSENRITLDRVEENLEQARQLVARRQAGTAFVLAADALRELHKLAYARMDATRAT</sequence>
<keyword evidence="3" id="KW-1185">Reference proteome</keyword>
<feature type="coiled-coil region" evidence="1">
    <location>
        <begin position="567"/>
        <end position="594"/>
    </location>
</feature>
<dbReference type="NCBIfam" id="NF040567">
    <property type="entry name" value="SCO2524_fam"/>
    <property type="match status" value="1"/>
</dbReference>
<dbReference type="EMBL" id="JADLQX010000012">
    <property type="protein sequence ID" value="MBF6299263.1"/>
    <property type="molecule type" value="Genomic_DNA"/>
</dbReference>
<protein>
    <submittedName>
        <fullName evidence="2">Uncharacterized protein</fullName>
    </submittedName>
</protein>
<dbReference type="InterPro" id="IPR049777">
    <property type="entry name" value="SCO2524-like"/>
</dbReference>
<gene>
    <name evidence="2" type="ORF">IU459_17185</name>
</gene>
<accession>A0ABS0CWT0</accession>
<comment type="caution">
    <text evidence="2">The sequence shown here is derived from an EMBL/GenBank/DDBJ whole genome shotgun (WGS) entry which is preliminary data.</text>
</comment>
<evidence type="ECO:0000313" key="3">
    <source>
        <dbReference type="Proteomes" id="UP000702209"/>
    </source>
</evidence>
<evidence type="ECO:0000313" key="2">
    <source>
        <dbReference type="EMBL" id="MBF6299263.1"/>
    </source>
</evidence>
<dbReference type="Proteomes" id="UP000702209">
    <property type="component" value="Unassembled WGS sequence"/>
</dbReference>
<proteinExistence type="predicted"/>
<keyword evidence="1" id="KW-0175">Coiled coil</keyword>
<reference evidence="2 3" key="1">
    <citation type="submission" date="2020-10" db="EMBL/GenBank/DDBJ databases">
        <title>Identification of Nocardia species via Next-generation sequencing and recognition of intraspecies genetic diversity.</title>
        <authorList>
            <person name="Li P."/>
            <person name="Li P."/>
            <person name="Lu B."/>
        </authorList>
    </citation>
    <scope>NUCLEOTIDE SEQUENCE [LARGE SCALE GENOMIC DNA]</scope>
    <source>
        <strain evidence="2 3">BJ06-0157</strain>
    </source>
</reference>
<organism evidence="2 3">
    <name type="scientific">Nocardia amamiensis</name>
    <dbReference type="NCBI Taxonomy" id="404578"/>
    <lineage>
        <taxon>Bacteria</taxon>
        <taxon>Bacillati</taxon>
        <taxon>Actinomycetota</taxon>
        <taxon>Actinomycetes</taxon>
        <taxon>Mycobacteriales</taxon>
        <taxon>Nocardiaceae</taxon>
        <taxon>Nocardia</taxon>
    </lineage>
</organism>